<feature type="compositionally biased region" description="Polar residues" evidence="3">
    <location>
        <begin position="190"/>
        <end position="199"/>
    </location>
</feature>
<feature type="zinc finger region" description="C3H1-type" evidence="2">
    <location>
        <begin position="254"/>
        <end position="283"/>
    </location>
</feature>
<evidence type="ECO:0000313" key="6">
    <source>
        <dbReference type="Proteomes" id="UP001213000"/>
    </source>
</evidence>
<dbReference type="AlphaFoldDB" id="A0AAD5VW69"/>
<dbReference type="GO" id="GO:0005737">
    <property type="term" value="C:cytoplasm"/>
    <property type="evidence" value="ECO:0007669"/>
    <property type="project" value="TreeGrafter"/>
</dbReference>
<dbReference type="GO" id="GO:0008270">
    <property type="term" value="F:zinc ion binding"/>
    <property type="evidence" value="ECO:0007669"/>
    <property type="project" value="UniProtKB-KW"/>
</dbReference>
<dbReference type="SMART" id="SM00028">
    <property type="entry name" value="TPR"/>
    <property type="match status" value="2"/>
</dbReference>
<proteinExistence type="predicted"/>
<dbReference type="PANTHER" id="PTHR46540">
    <property type="entry name" value="TETRATRICOPEPTIDE REPEAT PROTEIN 12"/>
    <property type="match status" value="1"/>
</dbReference>
<reference evidence="5" key="1">
    <citation type="submission" date="2022-07" db="EMBL/GenBank/DDBJ databases">
        <title>Genome Sequence of Leucocoprinus birnbaumii.</title>
        <authorList>
            <person name="Buettner E."/>
        </authorList>
    </citation>
    <scope>NUCLEOTIDE SEQUENCE</scope>
    <source>
        <strain evidence="5">VT141</strain>
    </source>
</reference>
<dbReference type="Gene3D" id="3.30.1370.210">
    <property type="match status" value="1"/>
</dbReference>
<dbReference type="EMBL" id="JANIEX010000196">
    <property type="protein sequence ID" value="KAJ3571219.1"/>
    <property type="molecule type" value="Genomic_DNA"/>
</dbReference>
<feature type="repeat" description="TPR" evidence="1">
    <location>
        <begin position="100"/>
        <end position="133"/>
    </location>
</feature>
<dbReference type="Gene3D" id="1.25.40.10">
    <property type="entry name" value="Tetratricopeptide repeat domain"/>
    <property type="match status" value="1"/>
</dbReference>
<feature type="domain" description="C3H1-type" evidence="4">
    <location>
        <begin position="290"/>
        <end position="317"/>
    </location>
</feature>
<dbReference type="InterPro" id="IPR000571">
    <property type="entry name" value="Znf_CCCH"/>
</dbReference>
<keyword evidence="2" id="KW-0479">Metal-binding</keyword>
<sequence>MSSSLDSPSIATPAAPNSLTPSTPVSDDLMSPTSVKTVDDQEAIHEKLREKVKLRDARIKQNQVQAQQLAQSGDESMKNCEYAQATLQYTDAIRKWNTNVELYVKLATACVKCGQYEQAAFIATRALTLDPKNLSARYQRGLARFSQGLLRAAQVDLECILSHSEPGGSENHTLAATTLEQVNACITSNSSNEGLTQKGSLEGEKGAPEPASAREAGGEEGSTSEQELDFEFPRHEKVELDIAELSDSEECLHLGNRVPCRYHNRRDMGCERGSACGYMHAPDEKSVRDTLGRNVCVYLLLGSCRYQDRCVYSHSKDWLSTSKGWWNSSAQTDRMRNLVSLAEKNAKEQRELDRHLQLQRIQLQRQYRSQQQLSHSHSKAGVHIRTQAHQQGQALEQDRTRRQSNGNHYKRSNETSSNGATGKGRQQQQQKSNSTRHKHPRGQSNQLPVVPTSTMNLAKLAERMDNLGFNVQS</sequence>
<feature type="region of interest" description="Disordered" evidence="3">
    <location>
        <begin position="1"/>
        <end position="42"/>
    </location>
</feature>
<keyword evidence="1" id="KW-0802">TPR repeat</keyword>
<feature type="zinc finger region" description="C3H1-type" evidence="2">
    <location>
        <begin position="290"/>
        <end position="317"/>
    </location>
</feature>
<feature type="region of interest" description="Disordered" evidence="3">
    <location>
        <begin position="367"/>
        <end position="451"/>
    </location>
</feature>
<evidence type="ECO:0000256" key="1">
    <source>
        <dbReference type="PROSITE-ProRule" id="PRU00339"/>
    </source>
</evidence>
<keyword evidence="2" id="KW-0863">Zinc-finger</keyword>
<dbReference type="PROSITE" id="PS50103">
    <property type="entry name" value="ZF_C3H1"/>
    <property type="match status" value="2"/>
</dbReference>
<dbReference type="SUPFAM" id="SSF48452">
    <property type="entry name" value="TPR-like"/>
    <property type="match status" value="1"/>
</dbReference>
<keyword evidence="2" id="KW-0862">Zinc</keyword>
<feature type="compositionally biased region" description="Polar residues" evidence="3">
    <location>
        <begin position="414"/>
        <end position="433"/>
    </location>
</feature>
<dbReference type="InterPro" id="IPR043195">
    <property type="entry name" value="TTC12"/>
</dbReference>
<feature type="compositionally biased region" description="Polar residues" evidence="3">
    <location>
        <begin position="442"/>
        <end position="451"/>
    </location>
</feature>
<name>A0AAD5VW69_9AGAR</name>
<evidence type="ECO:0000256" key="2">
    <source>
        <dbReference type="PROSITE-ProRule" id="PRU00723"/>
    </source>
</evidence>
<feature type="compositionally biased region" description="Polar residues" evidence="3">
    <location>
        <begin position="1"/>
        <end position="36"/>
    </location>
</feature>
<feature type="region of interest" description="Disordered" evidence="3">
    <location>
        <begin position="190"/>
        <end position="230"/>
    </location>
</feature>
<dbReference type="GO" id="GO:0070286">
    <property type="term" value="P:axonemal dynein complex assembly"/>
    <property type="evidence" value="ECO:0007669"/>
    <property type="project" value="TreeGrafter"/>
</dbReference>
<accession>A0AAD5VW69</accession>
<comment type="caution">
    <text evidence="5">The sequence shown here is derived from an EMBL/GenBank/DDBJ whole genome shotgun (WGS) entry which is preliminary data.</text>
</comment>
<dbReference type="Proteomes" id="UP001213000">
    <property type="component" value="Unassembled WGS sequence"/>
</dbReference>
<dbReference type="InterPro" id="IPR011990">
    <property type="entry name" value="TPR-like_helical_dom_sf"/>
</dbReference>
<evidence type="ECO:0000256" key="3">
    <source>
        <dbReference type="SAM" id="MobiDB-lite"/>
    </source>
</evidence>
<keyword evidence="6" id="KW-1185">Reference proteome</keyword>
<feature type="domain" description="C3H1-type" evidence="4">
    <location>
        <begin position="254"/>
        <end position="283"/>
    </location>
</feature>
<dbReference type="InterPro" id="IPR019734">
    <property type="entry name" value="TPR_rpt"/>
</dbReference>
<dbReference type="PANTHER" id="PTHR46540:SF1">
    <property type="entry name" value="TETRATRICOPEPTIDE REPEAT PROTEIN 12"/>
    <property type="match status" value="1"/>
</dbReference>
<dbReference type="SMART" id="SM00356">
    <property type="entry name" value="ZnF_C3H1"/>
    <property type="match status" value="2"/>
</dbReference>
<evidence type="ECO:0000259" key="4">
    <source>
        <dbReference type="PROSITE" id="PS50103"/>
    </source>
</evidence>
<evidence type="ECO:0000313" key="5">
    <source>
        <dbReference type="EMBL" id="KAJ3571219.1"/>
    </source>
</evidence>
<protein>
    <recommendedName>
        <fullName evidence="4">C3H1-type domain-containing protein</fullName>
    </recommendedName>
</protein>
<gene>
    <name evidence="5" type="ORF">NP233_g3887</name>
</gene>
<dbReference type="PROSITE" id="PS50005">
    <property type="entry name" value="TPR"/>
    <property type="match status" value="1"/>
</dbReference>
<organism evidence="5 6">
    <name type="scientific">Leucocoprinus birnbaumii</name>
    <dbReference type="NCBI Taxonomy" id="56174"/>
    <lineage>
        <taxon>Eukaryota</taxon>
        <taxon>Fungi</taxon>
        <taxon>Dikarya</taxon>
        <taxon>Basidiomycota</taxon>
        <taxon>Agaricomycotina</taxon>
        <taxon>Agaricomycetes</taxon>
        <taxon>Agaricomycetidae</taxon>
        <taxon>Agaricales</taxon>
        <taxon>Agaricineae</taxon>
        <taxon>Agaricaceae</taxon>
        <taxon>Leucocoprinus</taxon>
    </lineage>
</organism>